<evidence type="ECO:0000256" key="7">
    <source>
        <dbReference type="ARBA" id="ARBA00022618"/>
    </source>
</evidence>
<accession>A0A0D2FF90</accession>
<keyword evidence="16" id="KW-0137">Centromere</keyword>
<dbReference type="HOGENOM" id="CLU_074400_1_0_1"/>
<keyword evidence="6" id="KW-0963">Cytoplasm</keyword>
<evidence type="ECO:0000256" key="19">
    <source>
        <dbReference type="SAM" id="MobiDB-lite"/>
    </source>
</evidence>
<dbReference type="Pfam" id="PF08651">
    <property type="entry name" value="DASH_Duo1"/>
    <property type="match status" value="1"/>
</dbReference>
<keyword evidence="12" id="KW-0175">Coiled coil</keyword>
<evidence type="ECO:0000256" key="2">
    <source>
        <dbReference type="ARBA" id="ARBA00004186"/>
    </source>
</evidence>
<dbReference type="InterPro" id="IPR013960">
    <property type="entry name" value="DASH_Duo1"/>
</dbReference>
<keyword evidence="7" id="KW-0132">Cell division</keyword>
<keyword evidence="11" id="KW-0995">Kinetochore</keyword>
<keyword evidence="13" id="KW-0206">Cytoskeleton</keyword>
<evidence type="ECO:0000256" key="8">
    <source>
        <dbReference type="ARBA" id="ARBA00022701"/>
    </source>
</evidence>
<evidence type="ECO:0000256" key="17">
    <source>
        <dbReference type="ARBA" id="ARBA00044152"/>
    </source>
</evidence>
<evidence type="ECO:0000256" key="4">
    <source>
        <dbReference type="ARBA" id="ARBA00005366"/>
    </source>
</evidence>
<keyword evidence="9" id="KW-0498">Mitosis</keyword>
<keyword evidence="10" id="KW-0159">Chromosome partition</keyword>
<dbReference type="STRING" id="5601.A0A0D2FF90"/>
<reference evidence="20 21" key="1">
    <citation type="submission" date="2015-01" db="EMBL/GenBank/DDBJ databases">
        <title>The Genome Sequence of Capronia semiimmersa CBS27337.</title>
        <authorList>
            <consortium name="The Broad Institute Genomics Platform"/>
            <person name="Cuomo C."/>
            <person name="de Hoog S."/>
            <person name="Gorbushina A."/>
            <person name="Stielow B."/>
            <person name="Teixiera M."/>
            <person name="Abouelleil A."/>
            <person name="Chapman S.B."/>
            <person name="Priest M."/>
            <person name="Young S.K."/>
            <person name="Wortman J."/>
            <person name="Nusbaum C."/>
            <person name="Birren B."/>
        </authorList>
    </citation>
    <scope>NUCLEOTIDE SEQUENCE [LARGE SCALE GENOMIC DNA]</scope>
    <source>
        <strain evidence="20 21">CBS 27337</strain>
    </source>
</reference>
<dbReference type="GO" id="GO:0000278">
    <property type="term" value="P:mitotic cell cycle"/>
    <property type="evidence" value="ECO:0007669"/>
    <property type="project" value="InterPro"/>
</dbReference>
<evidence type="ECO:0000256" key="11">
    <source>
        <dbReference type="ARBA" id="ARBA00022838"/>
    </source>
</evidence>
<dbReference type="AlphaFoldDB" id="A0A0D2FF90"/>
<feature type="compositionally biased region" description="Basic and acidic residues" evidence="19">
    <location>
        <begin position="148"/>
        <end position="160"/>
    </location>
</feature>
<protein>
    <recommendedName>
        <fullName evidence="17">DASH complex subunit DUO1</fullName>
    </recommendedName>
    <alternativeName>
        <fullName evidence="18">Outer kinetochore protein DUO1</fullName>
    </alternativeName>
</protein>
<evidence type="ECO:0000256" key="12">
    <source>
        <dbReference type="ARBA" id="ARBA00023054"/>
    </source>
</evidence>
<evidence type="ECO:0000256" key="15">
    <source>
        <dbReference type="ARBA" id="ARBA00023306"/>
    </source>
</evidence>
<comment type="subcellular location">
    <subcellularLocation>
        <location evidence="3">Chromosome</location>
        <location evidence="3">Centromere</location>
        <location evidence="3">Kinetochore</location>
    </subcellularLocation>
    <subcellularLocation>
        <location evidence="2">Cytoplasm</location>
        <location evidence="2">Cytoskeleton</location>
        <location evidence="2">Spindle</location>
    </subcellularLocation>
    <subcellularLocation>
        <location evidence="1">Nucleus</location>
    </subcellularLocation>
</comment>
<comment type="similarity">
    <text evidence="4">Belongs to the DASH complex DUO1 family.</text>
</comment>
<dbReference type="GO" id="GO:0051301">
    <property type="term" value="P:cell division"/>
    <property type="evidence" value="ECO:0007669"/>
    <property type="project" value="UniProtKB-KW"/>
</dbReference>
<dbReference type="GO" id="GO:0007059">
    <property type="term" value="P:chromosome segregation"/>
    <property type="evidence" value="ECO:0007669"/>
    <property type="project" value="UniProtKB-KW"/>
</dbReference>
<dbReference type="GO" id="GO:0042729">
    <property type="term" value="C:DASH complex"/>
    <property type="evidence" value="ECO:0007669"/>
    <property type="project" value="InterPro"/>
</dbReference>
<keyword evidence="21" id="KW-1185">Reference proteome</keyword>
<keyword evidence="8" id="KW-0493">Microtubule</keyword>
<feature type="region of interest" description="Disordered" evidence="19">
    <location>
        <begin position="1"/>
        <end position="49"/>
    </location>
</feature>
<evidence type="ECO:0000256" key="3">
    <source>
        <dbReference type="ARBA" id="ARBA00004629"/>
    </source>
</evidence>
<feature type="compositionally biased region" description="Basic and acidic residues" evidence="19">
    <location>
        <begin position="37"/>
        <end position="49"/>
    </location>
</feature>
<evidence type="ECO:0000256" key="9">
    <source>
        <dbReference type="ARBA" id="ARBA00022776"/>
    </source>
</evidence>
<keyword evidence="14" id="KW-0539">Nucleus</keyword>
<sequence>MDSTHNDDLDRSLWDSPSKPEGTSNQGHSNKPTYQEQQERDDSLRQELESVRQVNEAIESVIHSLRKAKDNMKTVNKTVSAASTLLNTWTRILSQTEHNQRLILDPSWQGVSQDIANIEEEALQKQRAAERREAEEEERKIAAAVAARRADEEGKRKAEAAAKPVKVGNPRGTVRAASAGRGSVANTPSSSYVQTGGPNASGIRRGTSSTRRTTSGIGRGTAGRGSRGRS</sequence>
<feature type="compositionally biased region" description="Gly residues" evidence="19">
    <location>
        <begin position="217"/>
        <end position="230"/>
    </location>
</feature>
<keyword evidence="15" id="KW-0131">Cell cycle</keyword>
<dbReference type="PANTHER" id="PTHR28216:SF1">
    <property type="entry name" value="DASH COMPLEX SUBUNIT DUO1"/>
    <property type="match status" value="1"/>
</dbReference>
<evidence type="ECO:0000256" key="10">
    <source>
        <dbReference type="ARBA" id="ARBA00022829"/>
    </source>
</evidence>
<evidence type="ECO:0000256" key="5">
    <source>
        <dbReference type="ARBA" id="ARBA00022454"/>
    </source>
</evidence>
<evidence type="ECO:0000256" key="13">
    <source>
        <dbReference type="ARBA" id="ARBA00023212"/>
    </source>
</evidence>
<dbReference type="Proteomes" id="UP000054266">
    <property type="component" value="Unassembled WGS sequence"/>
</dbReference>
<gene>
    <name evidence="20" type="ORF">PV04_07737</name>
</gene>
<dbReference type="EMBL" id="KN846960">
    <property type="protein sequence ID" value="KIW65480.1"/>
    <property type="molecule type" value="Genomic_DNA"/>
</dbReference>
<evidence type="ECO:0000256" key="18">
    <source>
        <dbReference type="ARBA" id="ARBA00044358"/>
    </source>
</evidence>
<evidence type="ECO:0000256" key="16">
    <source>
        <dbReference type="ARBA" id="ARBA00023328"/>
    </source>
</evidence>
<feature type="compositionally biased region" description="Low complexity" evidence="19">
    <location>
        <begin position="200"/>
        <end position="216"/>
    </location>
</feature>
<feature type="compositionally biased region" description="Polar residues" evidence="19">
    <location>
        <begin position="21"/>
        <end position="36"/>
    </location>
</feature>
<evidence type="ECO:0000256" key="1">
    <source>
        <dbReference type="ARBA" id="ARBA00004123"/>
    </source>
</evidence>
<proteinExistence type="inferred from homology"/>
<feature type="compositionally biased region" description="Basic and acidic residues" evidence="19">
    <location>
        <begin position="1"/>
        <end position="13"/>
    </location>
</feature>
<evidence type="ECO:0000313" key="20">
    <source>
        <dbReference type="EMBL" id="KIW65480.1"/>
    </source>
</evidence>
<keyword evidence="5" id="KW-0158">Chromosome</keyword>
<organism evidence="20 21">
    <name type="scientific">Phialophora macrospora</name>
    <dbReference type="NCBI Taxonomy" id="1851006"/>
    <lineage>
        <taxon>Eukaryota</taxon>
        <taxon>Fungi</taxon>
        <taxon>Dikarya</taxon>
        <taxon>Ascomycota</taxon>
        <taxon>Pezizomycotina</taxon>
        <taxon>Eurotiomycetes</taxon>
        <taxon>Chaetothyriomycetidae</taxon>
        <taxon>Chaetothyriales</taxon>
        <taxon>Herpotrichiellaceae</taxon>
        <taxon>Phialophora</taxon>
    </lineage>
</organism>
<dbReference type="PANTHER" id="PTHR28216">
    <property type="entry name" value="DASH COMPLEX SUBUNIT DUO1"/>
    <property type="match status" value="1"/>
</dbReference>
<dbReference type="GO" id="GO:0005874">
    <property type="term" value="C:microtubule"/>
    <property type="evidence" value="ECO:0007669"/>
    <property type="project" value="UniProtKB-KW"/>
</dbReference>
<evidence type="ECO:0000313" key="21">
    <source>
        <dbReference type="Proteomes" id="UP000054266"/>
    </source>
</evidence>
<name>A0A0D2FF90_9EURO</name>
<evidence type="ECO:0000256" key="14">
    <source>
        <dbReference type="ARBA" id="ARBA00023242"/>
    </source>
</evidence>
<dbReference type="GO" id="GO:0072686">
    <property type="term" value="C:mitotic spindle"/>
    <property type="evidence" value="ECO:0007669"/>
    <property type="project" value="InterPro"/>
</dbReference>
<feature type="compositionally biased region" description="Polar residues" evidence="19">
    <location>
        <begin position="184"/>
        <end position="198"/>
    </location>
</feature>
<evidence type="ECO:0000256" key="6">
    <source>
        <dbReference type="ARBA" id="ARBA00022490"/>
    </source>
</evidence>
<feature type="region of interest" description="Disordered" evidence="19">
    <location>
        <begin position="146"/>
        <end position="230"/>
    </location>
</feature>